<dbReference type="InterPro" id="IPR021730">
    <property type="entry name" value="YdbH"/>
</dbReference>
<reference evidence="1 2" key="1">
    <citation type="submission" date="2024-05" db="EMBL/GenBank/DDBJ databases">
        <title>Genome sequencing of Marine Estuary Bacteria, Shewanella vesiculosa and S. baltica, and Pseudomonas syringae.</title>
        <authorList>
            <person name="Gurung A."/>
            <person name="Maclea K.S."/>
        </authorList>
    </citation>
    <scope>NUCLEOTIDE SEQUENCE [LARGE SCALE GENOMIC DNA]</scope>
    <source>
        <strain evidence="1 2">1A</strain>
    </source>
</reference>
<gene>
    <name evidence="1" type="ORF">ABHN84_09110</name>
</gene>
<organism evidence="1 2">
    <name type="scientific">Shewanella vesiculosa</name>
    <dbReference type="NCBI Taxonomy" id="518738"/>
    <lineage>
        <taxon>Bacteria</taxon>
        <taxon>Pseudomonadati</taxon>
        <taxon>Pseudomonadota</taxon>
        <taxon>Gammaproteobacteria</taxon>
        <taxon>Alteromonadales</taxon>
        <taxon>Shewanellaceae</taxon>
        <taxon>Shewanella</taxon>
    </lineage>
</organism>
<evidence type="ECO:0000313" key="1">
    <source>
        <dbReference type="EMBL" id="MEO3682448.1"/>
    </source>
</evidence>
<dbReference type="Pfam" id="PF11739">
    <property type="entry name" value="YdbH-like"/>
    <property type="match status" value="1"/>
</dbReference>
<keyword evidence="2" id="KW-1185">Reference proteome</keyword>
<accession>A0ABV0FNP0</accession>
<dbReference type="Proteomes" id="UP001477278">
    <property type="component" value="Unassembled WGS sequence"/>
</dbReference>
<proteinExistence type="predicted"/>
<dbReference type="RefSeq" id="WP_347690079.1">
    <property type="nucleotide sequence ID" value="NZ_JBDPZN010000002.1"/>
</dbReference>
<evidence type="ECO:0000313" key="2">
    <source>
        <dbReference type="Proteomes" id="UP001477278"/>
    </source>
</evidence>
<sequence length="1060" mass="117796">MRILTVNKILLFVLFCTVALVWIIFENAKPITVKILNNLLADNHIEVLNFDAEYVSFNHIYIPRLVLKVEDSHIAIQEFNLELRDSLQILKNQQISADDIISIKTHSVYVDLGDSFFIRQSQQTEESPASMQLNLAKLPMIELGEINIKLPLLDKDDPQHNTLKMDKLTLTPEGQLNTLWRFNDFPLFSLDATLDKQAWQFNTLVDLGLSYQGLESLDQYLHLLNSKQQSQQAQANNMLNGLQQQLSQILQPIRQQQLTVKGQWTAHSKVDLMSGEISSQQSIDGLSLHSPLWPSVYFAPQQPIKLMLNMGNYPISTTLTDNKTTNAFAIKLNIAPINYQLSPTEQDRNKLIRLFAGDHGNQIIHAIDQLTPKLASQQAHIDVHMDSPIEAVIPLQNDMLPLQITLPDLKLSIEGLLLQSQLTLAHTTLNSHQQFSSDFDLDMALSSHAAINQTEQQQAVTLATDDTRITDPITGTNQKAALQASPSAPSTVDIKALFPQIALDQLLLSEAKLHLVGKISQQQDQLALSLDSSSSFAINHSSISRSVTSENQQQTKQTKTTSAQWETFGLTVNDTSTIVFKADTTQIDLAPFKIQIGQLIGQQATHAGKNALSTIEGVINKAEVAFNQKLSLGLHRDDSLETSLDKWLQTPATNDIAWRVNQLDITKQIGNNRRQPLLALNQLNVIQQLNLSKGLLIGNEQWQLDTLTLSSYHLLKFADKKSPLSLAGQWTFDTDIETALNTLQKVQPLPNDFTIQGHSKLIAGFALSEIDNSSQFEMKIEQQLSSLSGQWQDKTFNGGEVFAQCQFNWQQTYDAPNTAADAKHFAHSKLVCPQTAISLQQAKIGLSLTNLNVNANIELNKDGNKLPTNWLQQVTGLSETNINLTASGDMLDGRFLLPEFVLKLHDKSYGYLLLQGLSLDKFLEEQPQVGVKANGLFDGVLPAELTDGKVTISGGKLAARKPGGLIEVAGNPAIDRLELSQPYLGLVFTALEHLNYTELASTFDMTPNGDAVLNLGVKGNSRGIERPVHLNYTHQENLIQLYKSTQIGNQLQNKIETKIQ</sequence>
<comment type="caution">
    <text evidence="1">The sequence shown here is derived from an EMBL/GenBank/DDBJ whole genome shotgun (WGS) entry which is preliminary data.</text>
</comment>
<dbReference type="EMBL" id="JBDPZN010000002">
    <property type="protein sequence ID" value="MEO3682448.1"/>
    <property type="molecule type" value="Genomic_DNA"/>
</dbReference>
<name>A0ABV0FNP0_9GAMM</name>
<protein>
    <submittedName>
        <fullName evidence="1">YdbH domain-containing protein</fullName>
    </submittedName>
</protein>